<dbReference type="EMBL" id="AWGA01000054">
    <property type="protein sequence ID" value="TEA27134.1"/>
    <property type="molecule type" value="Genomic_DNA"/>
</dbReference>
<dbReference type="AlphaFoldDB" id="A0AB94ICJ1"/>
<dbReference type="Proteomes" id="UP000506160">
    <property type="component" value="Unassembled WGS sequence"/>
</dbReference>
<organism evidence="1 2">
    <name type="scientific">Candidatus Schmidhempelia bombi str. Bimp</name>
    <dbReference type="NCBI Taxonomy" id="1387197"/>
    <lineage>
        <taxon>Bacteria</taxon>
        <taxon>Pseudomonadati</taxon>
        <taxon>Pseudomonadota</taxon>
        <taxon>Gammaproteobacteria</taxon>
        <taxon>Orbales</taxon>
        <taxon>Orbaceae</taxon>
        <taxon>Candidatus Schmidhempelia</taxon>
    </lineage>
</organism>
<dbReference type="RefSeq" id="WP_036562742.1">
    <property type="nucleotide sequence ID" value="NZ_AWGA01000054.1"/>
</dbReference>
<feature type="non-terminal residue" evidence="1">
    <location>
        <position position="116"/>
    </location>
</feature>
<comment type="caution">
    <text evidence="1">The sequence shown here is derived from an EMBL/GenBank/DDBJ whole genome shotgun (WGS) entry which is preliminary data.</text>
</comment>
<sequence length="116" mass="13839">MNKINNTPSFDLPVRVELSYLQQIDGLYFLNDVLFTGLAYDHREQKLHKVYQITQGKITAEDDYGFFKYPTPIKIDYDVINEEHDYDYELFYQGKLFNGITYCYSNGFVSMELFWI</sequence>
<gene>
    <name evidence="1" type="ORF">O970_05115</name>
</gene>
<evidence type="ECO:0000313" key="1">
    <source>
        <dbReference type="EMBL" id="TEA27134.1"/>
    </source>
</evidence>
<evidence type="ECO:0000313" key="2">
    <source>
        <dbReference type="Proteomes" id="UP000506160"/>
    </source>
</evidence>
<protein>
    <submittedName>
        <fullName evidence="1">Uncharacterized protein</fullName>
    </submittedName>
</protein>
<reference evidence="1 2" key="1">
    <citation type="journal article" date="2014" name="Appl. Environ. Microbiol.">
        <title>Genomic features of a bumble bee symbiont reflect its host environment.</title>
        <authorList>
            <person name="Martinson V.G."/>
            <person name="Magoc T."/>
            <person name="Koch H."/>
            <person name="Salzberg S.L."/>
            <person name="Moran N.A."/>
        </authorList>
    </citation>
    <scope>NUCLEOTIDE SEQUENCE [LARGE SCALE GENOMIC DNA]</scope>
    <source>
        <strain evidence="1 2">Bimp</strain>
    </source>
</reference>
<keyword evidence="2" id="KW-1185">Reference proteome</keyword>
<name>A0AB94ICJ1_9GAMM</name>
<accession>A0AB94ICJ1</accession>
<proteinExistence type="predicted"/>